<feature type="transmembrane region" description="Helical" evidence="6">
    <location>
        <begin position="318"/>
        <end position="339"/>
    </location>
</feature>
<comment type="subcellular location">
    <subcellularLocation>
        <location evidence="1">Cell membrane</location>
        <topology evidence="1">Multi-pass membrane protein</topology>
    </subcellularLocation>
</comment>
<feature type="transmembrane region" description="Helical" evidence="6">
    <location>
        <begin position="229"/>
        <end position="251"/>
    </location>
</feature>
<dbReference type="InterPro" id="IPR036259">
    <property type="entry name" value="MFS_trans_sf"/>
</dbReference>
<evidence type="ECO:0000313" key="8">
    <source>
        <dbReference type="Proteomes" id="UP001500957"/>
    </source>
</evidence>
<keyword evidence="4 6" id="KW-1133">Transmembrane helix</keyword>
<feature type="transmembrane region" description="Helical" evidence="6">
    <location>
        <begin position="30"/>
        <end position="51"/>
    </location>
</feature>
<evidence type="ECO:0008006" key="9">
    <source>
        <dbReference type="Google" id="ProtNLM"/>
    </source>
</evidence>
<dbReference type="EMBL" id="BAAAHE010000007">
    <property type="protein sequence ID" value="GAA0609801.1"/>
    <property type="molecule type" value="Genomic_DNA"/>
</dbReference>
<dbReference type="Proteomes" id="UP001500957">
    <property type="component" value="Unassembled WGS sequence"/>
</dbReference>
<evidence type="ECO:0000256" key="4">
    <source>
        <dbReference type="ARBA" id="ARBA00022989"/>
    </source>
</evidence>
<keyword evidence="8" id="KW-1185">Reference proteome</keyword>
<keyword evidence="3 6" id="KW-0812">Transmembrane</keyword>
<gene>
    <name evidence="7" type="ORF">GCM10009547_09860</name>
</gene>
<keyword evidence="2" id="KW-1003">Cell membrane</keyword>
<evidence type="ECO:0000256" key="2">
    <source>
        <dbReference type="ARBA" id="ARBA00022475"/>
    </source>
</evidence>
<organism evidence="7 8">
    <name type="scientific">Sporichthya brevicatena</name>
    <dbReference type="NCBI Taxonomy" id="171442"/>
    <lineage>
        <taxon>Bacteria</taxon>
        <taxon>Bacillati</taxon>
        <taxon>Actinomycetota</taxon>
        <taxon>Actinomycetes</taxon>
        <taxon>Sporichthyales</taxon>
        <taxon>Sporichthyaceae</taxon>
        <taxon>Sporichthya</taxon>
    </lineage>
</organism>
<sequence length="380" mass="38610">MHAAGDVMVAIALANTIFFTAPSDAARQQVVLYLALAMLPVALLTPVVDGLLARHAKQLRHTLFLASAIRVGLAAALIGGVETAALYPLALALLVTSRVHGIARTAYVPEILPSERSLVWANTWLSATVNIASAIGAGIATAVVALTGASSGALVVAVGAYALSALVVLPRVPGERAVDAVDRDLAIDGDAARLPSRTVGAGVALAVIRFATGFLTFLLAFSAKGNPALFSALVAAAVIGGALGTFTAGAARPFMPMWALPPALLAVLAFTAASAAWDGRAVWSFAVALSSAFAWAAGKVAFDGLTQQLTCPAGRRRVVVRYAVGFQVCWIVGAAVALAPVNASYALAALAVGCTLGLVGAIKQAEVKLPSLASLLAFER</sequence>
<accession>A0ABN1GEE2</accession>
<protein>
    <recommendedName>
        <fullName evidence="9">MFS transporter</fullName>
    </recommendedName>
</protein>
<feature type="transmembrane region" description="Helical" evidence="6">
    <location>
        <begin position="345"/>
        <end position="362"/>
    </location>
</feature>
<reference evidence="7 8" key="1">
    <citation type="journal article" date="2019" name="Int. J. Syst. Evol. Microbiol.">
        <title>The Global Catalogue of Microorganisms (GCM) 10K type strain sequencing project: providing services to taxonomists for standard genome sequencing and annotation.</title>
        <authorList>
            <consortium name="The Broad Institute Genomics Platform"/>
            <consortium name="The Broad Institute Genome Sequencing Center for Infectious Disease"/>
            <person name="Wu L."/>
            <person name="Ma J."/>
        </authorList>
    </citation>
    <scope>NUCLEOTIDE SEQUENCE [LARGE SCALE GENOMIC DNA]</scope>
    <source>
        <strain evidence="7 8">JCM 10671</strain>
    </source>
</reference>
<dbReference type="PANTHER" id="PTHR23513:SF18">
    <property type="entry name" value="INTEGRAL MEMBRANE PROTEIN"/>
    <property type="match status" value="1"/>
</dbReference>
<proteinExistence type="predicted"/>
<evidence type="ECO:0000256" key="1">
    <source>
        <dbReference type="ARBA" id="ARBA00004651"/>
    </source>
</evidence>
<feature type="transmembrane region" description="Helical" evidence="6">
    <location>
        <begin position="258"/>
        <end position="277"/>
    </location>
</feature>
<dbReference type="SUPFAM" id="SSF103473">
    <property type="entry name" value="MFS general substrate transporter"/>
    <property type="match status" value="1"/>
</dbReference>
<feature type="transmembrane region" description="Helical" evidence="6">
    <location>
        <begin position="152"/>
        <end position="169"/>
    </location>
</feature>
<evidence type="ECO:0000256" key="5">
    <source>
        <dbReference type="ARBA" id="ARBA00023136"/>
    </source>
</evidence>
<keyword evidence="5 6" id="KW-0472">Membrane</keyword>
<name>A0ABN1GEE2_9ACTN</name>
<evidence type="ECO:0000256" key="6">
    <source>
        <dbReference type="SAM" id="Phobius"/>
    </source>
</evidence>
<dbReference type="RefSeq" id="WP_344602215.1">
    <property type="nucleotide sequence ID" value="NZ_BAAAHE010000007.1"/>
</dbReference>
<evidence type="ECO:0000256" key="3">
    <source>
        <dbReference type="ARBA" id="ARBA00022692"/>
    </source>
</evidence>
<dbReference type="PANTHER" id="PTHR23513">
    <property type="entry name" value="INTEGRAL MEMBRANE EFFLUX PROTEIN-RELATED"/>
    <property type="match status" value="1"/>
</dbReference>
<feature type="transmembrane region" description="Helical" evidence="6">
    <location>
        <begin position="203"/>
        <end position="223"/>
    </location>
</feature>
<evidence type="ECO:0000313" key="7">
    <source>
        <dbReference type="EMBL" id="GAA0609801.1"/>
    </source>
</evidence>
<comment type="caution">
    <text evidence="7">The sequence shown here is derived from an EMBL/GenBank/DDBJ whole genome shotgun (WGS) entry which is preliminary data.</text>
</comment>
<feature type="transmembrane region" description="Helical" evidence="6">
    <location>
        <begin position="119"/>
        <end position="146"/>
    </location>
</feature>